<accession>A0A251NSM9</accession>
<dbReference type="Gramene" id="ONI02303">
    <property type="protein sequence ID" value="ONI02303"/>
    <property type="gene ID" value="PRUPE_6G189500"/>
</dbReference>
<dbReference type="Pfam" id="PF13041">
    <property type="entry name" value="PPR_2"/>
    <property type="match status" value="2"/>
</dbReference>
<dbReference type="NCBIfam" id="TIGR00756">
    <property type="entry name" value="PPR"/>
    <property type="match status" value="8"/>
</dbReference>
<dbReference type="SMR" id="A0A251NSM9"/>
<evidence type="ECO:0000256" key="3">
    <source>
        <dbReference type="PROSITE-ProRule" id="PRU00708"/>
    </source>
</evidence>
<dbReference type="GO" id="GO:0009451">
    <property type="term" value="P:RNA modification"/>
    <property type="evidence" value="ECO:0000318"/>
    <property type="project" value="GO_Central"/>
</dbReference>
<sequence>MFMLRHKPIYLFKRVPSSLPFCSFSASNYLNCQLHSFLSNQNSNLQYLSQSHALIVTSGNANNIFIAAKLISFYASLSKPTFSTKVFGSVCPKDTFLWNSIIKTHFSNGDYSKALDFFFQMRALGFAPTQFTLPMVVASCAELMLLEHGNNVHGLALKLGLFSGNSAVGSSFVYMYSKCGRMEDAYFMFEETTVRDVVCWTALIIGYVQNDEIEKGLECLCEMHRVGGSDERPNFRTLEVGLQACGDLGTLVEGKCLHGFVVKSGIGCSEAVKSLLLSMYSRCGVPGESYLSFCEIKDKDLLSWTSVIGVYARSGLMDECLSLFQGMQVSDIFPDEIVVNCMLSGFKNSTTINEGKAFLGSVIRKNYALSQMVHSALLSMYCKFELLTRAEKLFFGMQHQNKESCNTMICGYAKMGLHVKCIQLFRKMQHLGIEADSNSLVSVICSCFQLGAIHLGRSLHCYLIKVSMDENISVANSLLDMYGKSGHLKIARRIFSGTQRDIITWNTMISSYTHAGHSAEAIALFEKMIAVNFKPNSATLVTVLSACSHLASLGEGEKIHSHIKERRLEINLSLATALVDMYAKCGQLEKSRELFDSMEERDVISWNVMISGYATHGHAEPALEIFRKMENSNIKPNELTFLALLSACNHSGLVEEGKYLFGKMQDLSLKPNLKHYACMVDILGRSGNLQEAKDLVLSMPIPPDGGVWGSLLSACKIHNEIELGVRVARHAIESDPENDGYYIMLSNLYSSIGRWEEATNVRKMMEKQGIGKTQGWSVV</sequence>
<protein>
    <recommendedName>
        <fullName evidence="6">Pentacotripeptide-repeat region of PRORP domain-containing protein</fullName>
    </recommendedName>
</protein>
<dbReference type="InterPro" id="IPR046848">
    <property type="entry name" value="E_motif"/>
</dbReference>
<organism evidence="4 5">
    <name type="scientific">Prunus persica</name>
    <name type="common">Peach</name>
    <name type="synonym">Amygdalus persica</name>
    <dbReference type="NCBI Taxonomy" id="3760"/>
    <lineage>
        <taxon>Eukaryota</taxon>
        <taxon>Viridiplantae</taxon>
        <taxon>Streptophyta</taxon>
        <taxon>Embryophyta</taxon>
        <taxon>Tracheophyta</taxon>
        <taxon>Spermatophyta</taxon>
        <taxon>Magnoliopsida</taxon>
        <taxon>eudicotyledons</taxon>
        <taxon>Gunneridae</taxon>
        <taxon>Pentapetalae</taxon>
        <taxon>rosids</taxon>
        <taxon>fabids</taxon>
        <taxon>Rosales</taxon>
        <taxon>Rosaceae</taxon>
        <taxon>Amygdaloideae</taxon>
        <taxon>Amygdaleae</taxon>
        <taxon>Prunus</taxon>
    </lineage>
</organism>
<dbReference type="PANTHER" id="PTHR47926">
    <property type="entry name" value="PENTATRICOPEPTIDE REPEAT-CONTAINING PROTEIN"/>
    <property type="match status" value="1"/>
</dbReference>
<evidence type="ECO:0000313" key="5">
    <source>
        <dbReference type="Proteomes" id="UP000006882"/>
    </source>
</evidence>
<dbReference type="GO" id="GO:0003723">
    <property type="term" value="F:RNA binding"/>
    <property type="evidence" value="ECO:0007669"/>
    <property type="project" value="InterPro"/>
</dbReference>
<feature type="repeat" description="PPR" evidence="3">
    <location>
        <begin position="94"/>
        <end position="128"/>
    </location>
</feature>
<keyword evidence="1" id="KW-0677">Repeat</keyword>
<gene>
    <name evidence="4" type="ORF">PRUPE_6G189500</name>
</gene>
<comment type="similarity">
    <text evidence="2">Belongs to the PPR family. PCMP-E subfamily.</text>
</comment>
<feature type="repeat" description="PPR" evidence="3">
    <location>
        <begin position="571"/>
        <end position="601"/>
    </location>
</feature>
<proteinExistence type="inferred from homology"/>
<dbReference type="Pfam" id="PF20431">
    <property type="entry name" value="E_motif"/>
    <property type="match status" value="1"/>
</dbReference>
<dbReference type="SUPFAM" id="SSF48452">
    <property type="entry name" value="TPR-like"/>
    <property type="match status" value="2"/>
</dbReference>
<dbReference type="OrthoDB" id="1882346at2759"/>
<feature type="repeat" description="PPR" evidence="3">
    <location>
        <begin position="300"/>
        <end position="334"/>
    </location>
</feature>
<evidence type="ECO:0000313" key="4">
    <source>
        <dbReference type="EMBL" id="ONI02303.1"/>
    </source>
</evidence>
<dbReference type="STRING" id="3760.A0A251NSM9"/>
<dbReference type="Proteomes" id="UP000006882">
    <property type="component" value="Chromosome G6"/>
</dbReference>
<feature type="repeat" description="PPR" evidence="3">
    <location>
        <begin position="401"/>
        <end position="435"/>
    </location>
</feature>
<dbReference type="Pfam" id="PF01535">
    <property type="entry name" value="PPR"/>
    <property type="match status" value="7"/>
</dbReference>
<dbReference type="EMBL" id="CM007656">
    <property type="protein sequence ID" value="ONI02303.1"/>
    <property type="molecule type" value="Genomic_DNA"/>
</dbReference>
<feature type="repeat" description="PPR" evidence="3">
    <location>
        <begin position="602"/>
        <end position="636"/>
    </location>
</feature>
<dbReference type="InterPro" id="IPR046960">
    <property type="entry name" value="PPR_At4g14850-like_plant"/>
</dbReference>
<dbReference type="Gene3D" id="1.25.40.10">
    <property type="entry name" value="Tetratricopeptide repeat domain"/>
    <property type="match status" value="7"/>
</dbReference>
<dbReference type="InterPro" id="IPR011990">
    <property type="entry name" value="TPR-like_helical_dom_sf"/>
</dbReference>
<dbReference type="AlphaFoldDB" id="A0A251NSM9"/>
<feature type="repeat" description="PPR" evidence="3">
    <location>
        <begin position="501"/>
        <end position="535"/>
    </location>
</feature>
<dbReference type="FunFam" id="1.25.40.10:FF:001227">
    <property type="entry name" value="Pentatricopeptide repeat-containing protein At1g26900, mitochondrial"/>
    <property type="match status" value="1"/>
</dbReference>
<feature type="repeat" description="PPR" evidence="3">
    <location>
        <begin position="637"/>
        <end position="671"/>
    </location>
</feature>
<dbReference type="InterPro" id="IPR002885">
    <property type="entry name" value="PPR_rpt"/>
</dbReference>
<evidence type="ECO:0000256" key="1">
    <source>
        <dbReference type="ARBA" id="ARBA00022737"/>
    </source>
</evidence>
<dbReference type="FunFam" id="1.25.40.10:FF:000090">
    <property type="entry name" value="Pentatricopeptide repeat-containing protein, chloroplastic"/>
    <property type="match status" value="1"/>
</dbReference>
<name>A0A251NSM9_PRUPE</name>
<dbReference type="PANTHER" id="PTHR47926:SF397">
    <property type="entry name" value="(WILD MALAYSIAN BANANA) HYPOTHETICAL PROTEIN"/>
    <property type="match status" value="1"/>
</dbReference>
<evidence type="ECO:0008006" key="6">
    <source>
        <dbReference type="Google" id="ProtNLM"/>
    </source>
</evidence>
<reference evidence="4 5" key="1">
    <citation type="journal article" date="2013" name="Nat. Genet.">
        <title>The high-quality draft genome of peach (Prunus persica) identifies unique patterns of genetic diversity, domestication and genome evolution.</title>
        <authorList>
            <consortium name="International Peach Genome Initiative"/>
            <person name="Verde I."/>
            <person name="Abbott A.G."/>
            <person name="Scalabrin S."/>
            <person name="Jung S."/>
            <person name="Shu S."/>
            <person name="Marroni F."/>
            <person name="Zhebentyayeva T."/>
            <person name="Dettori M.T."/>
            <person name="Grimwood J."/>
            <person name="Cattonaro F."/>
            <person name="Zuccolo A."/>
            <person name="Rossini L."/>
            <person name="Jenkins J."/>
            <person name="Vendramin E."/>
            <person name="Meisel L.A."/>
            <person name="Decroocq V."/>
            <person name="Sosinski B."/>
            <person name="Prochnik S."/>
            <person name="Mitros T."/>
            <person name="Policriti A."/>
            <person name="Cipriani G."/>
            <person name="Dondini L."/>
            <person name="Ficklin S."/>
            <person name="Goodstein D.M."/>
            <person name="Xuan P."/>
            <person name="Del Fabbro C."/>
            <person name="Aramini V."/>
            <person name="Copetti D."/>
            <person name="Gonzalez S."/>
            <person name="Horner D.S."/>
            <person name="Falchi R."/>
            <person name="Lucas S."/>
            <person name="Mica E."/>
            <person name="Maldonado J."/>
            <person name="Lazzari B."/>
            <person name="Bielenberg D."/>
            <person name="Pirona R."/>
            <person name="Miculan M."/>
            <person name="Barakat A."/>
            <person name="Testolin R."/>
            <person name="Stella A."/>
            <person name="Tartarini S."/>
            <person name="Tonutti P."/>
            <person name="Arus P."/>
            <person name="Orellana A."/>
            <person name="Wells C."/>
            <person name="Main D."/>
            <person name="Vizzotto G."/>
            <person name="Silva H."/>
            <person name="Salamini F."/>
            <person name="Schmutz J."/>
            <person name="Morgante M."/>
            <person name="Rokhsar D.S."/>
        </authorList>
    </citation>
    <scope>NUCLEOTIDE SEQUENCE [LARGE SCALE GENOMIC DNA]</scope>
    <source>
        <strain evidence="5">cv. Nemared</strain>
    </source>
</reference>
<dbReference type="eggNOG" id="KOG4197">
    <property type="taxonomic scope" value="Eukaryota"/>
</dbReference>
<evidence type="ECO:0000256" key="2">
    <source>
        <dbReference type="ARBA" id="ARBA00061659"/>
    </source>
</evidence>
<keyword evidence="5" id="KW-1185">Reference proteome</keyword>
<dbReference type="PROSITE" id="PS51375">
    <property type="entry name" value="PPR"/>
    <property type="match status" value="7"/>
</dbReference>